<evidence type="ECO:0008006" key="3">
    <source>
        <dbReference type="Google" id="ProtNLM"/>
    </source>
</evidence>
<dbReference type="OrthoDB" id="4319294at2"/>
<organism evidence="1 2">
    <name type="scientific">Streptomyces pini</name>
    <dbReference type="NCBI Taxonomy" id="1520580"/>
    <lineage>
        <taxon>Bacteria</taxon>
        <taxon>Bacillati</taxon>
        <taxon>Actinomycetota</taxon>
        <taxon>Actinomycetes</taxon>
        <taxon>Kitasatosporales</taxon>
        <taxon>Streptomycetaceae</taxon>
        <taxon>Streptomyces</taxon>
    </lineage>
</organism>
<dbReference type="EMBL" id="FOSG01000008">
    <property type="protein sequence ID" value="SFK73049.1"/>
    <property type="molecule type" value="Genomic_DNA"/>
</dbReference>
<evidence type="ECO:0000313" key="1">
    <source>
        <dbReference type="EMBL" id="SFK73049.1"/>
    </source>
</evidence>
<protein>
    <recommendedName>
        <fullName evidence="3">Tail terminator</fullName>
    </recommendedName>
</protein>
<sequence length="134" mass="14316">MGAPVGFPDAVQLVAAYLREQLAERGDPVPVVSRVPSPRPAQFVRVERVGGTQLDRITDRPRLDIACWAPDEGAAADLVQVVRALVHAIPGWRGAAAYDVVEMGGPNLSPDPESGVPRYLFAVEVALRGRTLAP</sequence>
<keyword evidence="2" id="KW-1185">Reference proteome</keyword>
<dbReference type="RefSeq" id="WP_093849896.1">
    <property type="nucleotide sequence ID" value="NZ_FOSG01000008.1"/>
</dbReference>
<dbReference type="Proteomes" id="UP000198928">
    <property type="component" value="Unassembled WGS sequence"/>
</dbReference>
<dbReference type="AlphaFoldDB" id="A0A1I4BY75"/>
<gene>
    <name evidence="1" type="ORF">SAMN05192584_108165</name>
</gene>
<accession>A0A1I4BY75</accession>
<name>A0A1I4BY75_9ACTN</name>
<evidence type="ECO:0000313" key="2">
    <source>
        <dbReference type="Proteomes" id="UP000198928"/>
    </source>
</evidence>
<reference evidence="2" key="1">
    <citation type="submission" date="2016-10" db="EMBL/GenBank/DDBJ databases">
        <authorList>
            <person name="Varghese N."/>
            <person name="Submissions S."/>
        </authorList>
    </citation>
    <scope>NUCLEOTIDE SEQUENCE [LARGE SCALE GENOMIC DNA]</scope>
    <source>
        <strain evidence="2">PL19</strain>
    </source>
</reference>
<proteinExistence type="predicted"/>